<feature type="domain" description="NAA35-like TPR repeats" evidence="6">
    <location>
        <begin position="508"/>
        <end position="762"/>
    </location>
</feature>
<dbReference type="Proteomes" id="UP000247409">
    <property type="component" value="Unassembled WGS sequence"/>
</dbReference>
<gene>
    <name evidence="7" type="ORF">BWQ96_09827</name>
</gene>
<evidence type="ECO:0000256" key="1">
    <source>
        <dbReference type="ARBA" id="ARBA00004496"/>
    </source>
</evidence>
<dbReference type="InterPro" id="IPR057982">
    <property type="entry name" value="TPR_NAA35"/>
</dbReference>
<evidence type="ECO:0000259" key="6">
    <source>
        <dbReference type="Pfam" id="PF25789"/>
    </source>
</evidence>
<dbReference type="GO" id="GO:0031417">
    <property type="term" value="C:NatC complex"/>
    <property type="evidence" value="ECO:0007669"/>
    <property type="project" value="InterPro"/>
</dbReference>
<dbReference type="OrthoDB" id="269405at2759"/>
<keyword evidence="3" id="KW-0963">Cytoplasm</keyword>
<comment type="similarity">
    <text evidence="2">Belongs to the MAK10 family.</text>
</comment>
<name>A0A2V3IEH7_9FLOR</name>
<dbReference type="EMBL" id="NBIV01000292">
    <property type="protein sequence ID" value="PXF40451.1"/>
    <property type="molecule type" value="Genomic_DNA"/>
</dbReference>
<keyword evidence="7" id="KW-0808">Transferase</keyword>
<dbReference type="GO" id="GO:0016740">
    <property type="term" value="F:transferase activity"/>
    <property type="evidence" value="ECO:0007669"/>
    <property type="project" value="UniProtKB-KW"/>
</dbReference>
<comment type="caution">
    <text evidence="7">The sequence shown here is derived from an EMBL/GenBank/DDBJ whole genome shotgun (WGS) entry which is preliminary data.</text>
</comment>
<dbReference type="PANTHER" id="PTHR21373">
    <property type="entry name" value="GLUCOSE REPRESSIBLE PROTEIN MAK10"/>
    <property type="match status" value="1"/>
</dbReference>
<evidence type="ECO:0000256" key="3">
    <source>
        <dbReference type="ARBA" id="ARBA00022490"/>
    </source>
</evidence>
<dbReference type="InterPro" id="IPR007244">
    <property type="entry name" value="Naa35_N"/>
</dbReference>
<evidence type="ECO:0000313" key="8">
    <source>
        <dbReference type="Proteomes" id="UP000247409"/>
    </source>
</evidence>
<comment type="subcellular location">
    <subcellularLocation>
        <location evidence="1">Cytoplasm</location>
    </subcellularLocation>
</comment>
<keyword evidence="8" id="KW-1185">Reference proteome</keyword>
<evidence type="ECO:0000256" key="4">
    <source>
        <dbReference type="SAM" id="MobiDB-lite"/>
    </source>
</evidence>
<dbReference type="InterPro" id="IPR057983">
    <property type="entry name" value="NAA35-like_N"/>
</dbReference>
<dbReference type="STRING" id="448386.A0A2V3IEH7"/>
<organism evidence="7 8">
    <name type="scientific">Gracilariopsis chorda</name>
    <dbReference type="NCBI Taxonomy" id="448386"/>
    <lineage>
        <taxon>Eukaryota</taxon>
        <taxon>Rhodophyta</taxon>
        <taxon>Florideophyceae</taxon>
        <taxon>Rhodymeniophycidae</taxon>
        <taxon>Gracilariales</taxon>
        <taxon>Gracilariaceae</taxon>
        <taxon>Gracilariopsis</taxon>
    </lineage>
</organism>
<reference evidence="7 8" key="1">
    <citation type="journal article" date="2018" name="Mol. Biol. Evol.">
        <title>Analysis of the draft genome of the red seaweed Gracilariopsis chorda provides insights into genome size evolution in Rhodophyta.</title>
        <authorList>
            <person name="Lee J."/>
            <person name="Yang E.C."/>
            <person name="Graf L."/>
            <person name="Yang J.H."/>
            <person name="Qiu H."/>
            <person name="Zel Zion U."/>
            <person name="Chan C.X."/>
            <person name="Stephens T.G."/>
            <person name="Weber A.P.M."/>
            <person name="Boo G.H."/>
            <person name="Boo S.M."/>
            <person name="Kim K.M."/>
            <person name="Shin Y."/>
            <person name="Jung M."/>
            <person name="Lee S.J."/>
            <person name="Yim H.S."/>
            <person name="Lee J.H."/>
            <person name="Bhattacharya D."/>
            <person name="Yoon H.S."/>
        </authorList>
    </citation>
    <scope>NUCLEOTIDE SEQUENCE [LARGE SCALE GENOMIC DNA]</scope>
    <source>
        <strain evidence="7 8">SKKU-2015</strain>
        <tissue evidence="7">Whole body</tissue>
    </source>
</reference>
<dbReference type="PANTHER" id="PTHR21373:SF0">
    <property type="entry name" value="N-ALPHA-ACETYLTRANSFERASE 35, NATC AUXILIARY SUBUNIT"/>
    <property type="match status" value="1"/>
</dbReference>
<evidence type="ECO:0000256" key="2">
    <source>
        <dbReference type="ARBA" id="ARBA00006289"/>
    </source>
</evidence>
<dbReference type="Pfam" id="PF25789">
    <property type="entry name" value="TPR_NAA35"/>
    <property type="match status" value="1"/>
</dbReference>
<dbReference type="AlphaFoldDB" id="A0A2V3IEH7"/>
<protein>
    <submittedName>
        <fullName evidence="7">N-alpha-acetyltransferase 35, NatC auxiliary subunit</fullName>
    </submittedName>
</protein>
<feature type="domain" description="NAA35-like N-terminal" evidence="5">
    <location>
        <begin position="45"/>
        <end position="131"/>
    </location>
</feature>
<dbReference type="Pfam" id="PF04112">
    <property type="entry name" value="Mak10"/>
    <property type="match status" value="1"/>
</dbReference>
<evidence type="ECO:0000259" key="5">
    <source>
        <dbReference type="Pfam" id="PF04112"/>
    </source>
</evidence>
<proteinExistence type="inferred from homology"/>
<feature type="region of interest" description="Disordered" evidence="4">
    <location>
        <begin position="469"/>
        <end position="488"/>
    </location>
</feature>
<sequence length="767" mass="87114">MASNDSAEVAATKASPDSPRVIPTLQGWKDVTESFDIAKNELELGEMIQSQDFNLYSAMSAIGLMDPKMDLGCGKVRDAREVQLPQALTAKQIINVMDQLLACEMSWLDSHTLPQTVFSCVYTHRLSEITQLELFTFLRLQLATMDSIITLVEDEKVADEEDFITWTHGFQIRPLRPGQSDGDEETLRSILKDIDETTARDPEYEKAERDAIALRIRFRVQFHRTVRYFTGHWQYDQWQSDGKILAELEQLVNSWSTCPFLHHVDKSLIDFVFDESINRHLLTSSPPRSAPIFDVSSALRYLKAIVNELKAFVSIRDLALVSPDPMHMSLAGIVENRHSLHVAVHAIQCFASEFKPKALTRSLMARMMLPPYVSLLFGHHHGDFIRLAMTDLGLDPKCDVKQIEQPGKLRRGISSLFKLFCRNQGRQRTNVLREVYWWDRFGVSCREVSDLDEAESGLRGDPARILDLSSTNQKGLNPSRSKQIESANGNCEAKPANDIKHSIPYYGQKPCLQYLSLELTARLMVHHWLLGFECNLYQTYEYSAVYFNIGYVLMSLTNATKTIVSKMSPERSMHPLRTALFLYDEGCRWLCKAFLTALEAFSTNDSFDYTSSYGGTSPTSTCQKIFGSGELWYEQRFGMFKGLQNDLVYADHESFLSFLKMQEESLQDDSKEADISILRLRDAADSFLTARRKLEHAKKFSQRCTPNAVTPQVLKAARVAVENSLVISRLLTAQTHPSTLTAKPSARKVSFNFSRHPHFPVLTITCT</sequence>
<accession>A0A2V3IEH7</accession>
<evidence type="ECO:0000313" key="7">
    <source>
        <dbReference type="EMBL" id="PXF40451.1"/>
    </source>
</evidence>